<evidence type="ECO:0000256" key="11">
    <source>
        <dbReference type="ARBA" id="ARBA00023027"/>
    </source>
</evidence>
<protein>
    <recommendedName>
        <fullName evidence="4">NADH-ubiquinone oxidoreductase chain 6</fullName>
        <ecNumber evidence="3">7.1.1.2</ecNumber>
    </recommendedName>
    <alternativeName>
        <fullName evidence="14">NADH dehydrogenase subunit 6</fullName>
    </alternativeName>
</protein>
<keyword evidence="6" id="KW-0679">Respiratory chain</keyword>
<feature type="transmembrane region" description="Helical" evidence="16">
    <location>
        <begin position="49"/>
        <end position="70"/>
    </location>
</feature>
<keyword evidence="9" id="KW-0249">Electron transport</keyword>
<organism evidence="17">
    <name type="scientific">Cucujoidea sp. 46 KM-2017</name>
    <dbReference type="NCBI Taxonomy" id="2219385"/>
    <lineage>
        <taxon>Eukaryota</taxon>
        <taxon>Metazoa</taxon>
        <taxon>Ecdysozoa</taxon>
        <taxon>Arthropoda</taxon>
        <taxon>Hexapoda</taxon>
        <taxon>Insecta</taxon>
        <taxon>Pterygota</taxon>
        <taxon>Neoptera</taxon>
        <taxon>Endopterygota</taxon>
        <taxon>Coleoptera</taxon>
        <taxon>Polyphaga</taxon>
        <taxon>Cucujiformia</taxon>
    </lineage>
</organism>
<evidence type="ECO:0000256" key="5">
    <source>
        <dbReference type="ARBA" id="ARBA00022448"/>
    </source>
</evidence>
<evidence type="ECO:0000256" key="7">
    <source>
        <dbReference type="ARBA" id="ARBA00022692"/>
    </source>
</evidence>
<name>A0A346RJ61_9CUCU</name>
<gene>
    <name evidence="17" type="primary">nad6</name>
</gene>
<evidence type="ECO:0000256" key="8">
    <source>
        <dbReference type="ARBA" id="ARBA00022967"/>
    </source>
</evidence>
<keyword evidence="7 16" id="KW-0812">Transmembrane</keyword>
<evidence type="ECO:0000256" key="12">
    <source>
        <dbReference type="ARBA" id="ARBA00023128"/>
    </source>
</evidence>
<accession>A0A346RJ61</accession>
<proteinExistence type="inferred from homology"/>
<keyword evidence="8" id="KW-1278">Translocase</keyword>
<evidence type="ECO:0000256" key="16">
    <source>
        <dbReference type="SAM" id="Phobius"/>
    </source>
</evidence>
<dbReference type="EMBL" id="MG193471">
    <property type="protein sequence ID" value="AXS66108.1"/>
    <property type="molecule type" value="Genomic_DNA"/>
</dbReference>
<evidence type="ECO:0000256" key="14">
    <source>
        <dbReference type="ARBA" id="ARBA00031019"/>
    </source>
</evidence>
<comment type="catalytic activity">
    <reaction evidence="15">
        <text>a ubiquinone + NADH + 5 H(+)(in) = a ubiquinol + NAD(+) + 4 H(+)(out)</text>
        <dbReference type="Rhea" id="RHEA:29091"/>
        <dbReference type="Rhea" id="RHEA-COMP:9565"/>
        <dbReference type="Rhea" id="RHEA-COMP:9566"/>
        <dbReference type="ChEBI" id="CHEBI:15378"/>
        <dbReference type="ChEBI" id="CHEBI:16389"/>
        <dbReference type="ChEBI" id="CHEBI:17976"/>
        <dbReference type="ChEBI" id="CHEBI:57540"/>
        <dbReference type="ChEBI" id="CHEBI:57945"/>
        <dbReference type="EC" id="7.1.1.2"/>
    </reaction>
</comment>
<dbReference type="EC" id="7.1.1.2" evidence="3"/>
<keyword evidence="13 16" id="KW-0472">Membrane</keyword>
<comment type="subcellular location">
    <subcellularLocation>
        <location evidence="1">Mitochondrion membrane</location>
        <topology evidence="1">Multi-pass membrane protein</topology>
    </subcellularLocation>
</comment>
<evidence type="ECO:0000256" key="4">
    <source>
        <dbReference type="ARBA" id="ARBA00021095"/>
    </source>
</evidence>
<evidence type="ECO:0000256" key="10">
    <source>
        <dbReference type="ARBA" id="ARBA00022989"/>
    </source>
</evidence>
<evidence type="ECO:0000256" key="1">
    <source>
        <dbReference type="ARBA" id="ARBA00004225"/>
    </source>
</evidence>
<evidence type="ECO:0000256" key="6">
    <source>
        <dbReference type="ARBA" id="ARBA00022660"/>
    </source>
</evidence>
<dbReference type="AlphaFoldDB" id="A0A346RJ61"/>
<reference evidence="17" key="1">
    <citation type="journal article" date="2018" name="J. ISSAAS">
        <title>The contribution of mitochondrial metagenomics to large-scale data mining and phylogenetic analysis of Coleoptera.</title>
        <authorList>
            <person name="Miller K."/>
            <person name="Linard B."/>
            <person name="Motyka M."/>
            <person name="Bocek M."/>
            <person name="Vogler A.P."/>
        </authorList>
    </citation>
    <scope>NUCLEOTIDE SEQUENCE</scope>
</reference>
<dbReference type="GO" id="GO:0008137">
    <property type="term" value="F:NADH dehydrogenase (ubiquinone) activity"/>
    <property type="evidence" value="ECO:0007669"/>
    <property type="project" value="UniProtKB-EC"/>
</dbReference>
<dbReference type="GO" id="GO:0031966">
    <property type="term" value="C:mitochondrial membrane"/>
    <property type="evidence" value="ECO:0007669"/>
    <property type="project" value="UniProtKB-SubCell"/>
</dbReference>
<evidence type="ECO:0000256" key="3">
    <source>
        <dbReference type="ARBA" id="ARBA00012944"/>
    </source>
</evidence>
<dbReference type="InterPro" id="IPR050269">
    <property type="entry name" value="ComplexI_Subunit6"/>
</dbReference>
<keyword evidence="11" id="KW-0520">NAD</keyword>
<dbReference type="PANTHER" id="PTHR11435">
    <property type="entry name" value="NADH UBIQUINONE OXIDOREDUCTASE SUBUNIT ND6"/>
    <property type="match status" value="1"/>
</dbReference>
<feature type="transmembrane region" description="Helical" evidence="16">
    <location>
        <begin position="82"/>
        <end position="99"/>
    </location>
</feature>
<evidence type="ECO:0000313" key="17">
    <source>
        <dbReference type="EMBL" id="AXS66108.1"/>
    </source>
</evidence>
<evidence type="ECO:0000256" key="13">
    <source>
        <dbReference type="ARBA" id="ARBA00023136"/>
    </source>
</evidence>
<dbReference type="PANTHER" id="PTHR11435:SF1">
    <property type="entry name" value="NADH-UBIQUINONE OXIDOREDUCTASE CHAIN 6"/>
    <property type="match status" value="1"/>
</dbReference>
<evidence type="ECO:0000256" key="9">
    <source>
        <dbReference type="ARBA" id="ARBA00022982"/>
    </source>
</evidence>
<geneLocation type="mitochondrion" evidence="17"/>
<keyword evidence="5" id="KW-0813">Transport</keyword>
<evidence type="ECO:0000256" key="2">
    <source>
        <dbReference type="ARBA" id="ARBA00005698"/>
    </source>
</evidence>
<keyword evidence="12 17" id="KW-0496">Mitochondrion</keyword>
<feature type="transmembrane region" description="Helical" evidence="16">
    <location>
        <begin position="136"/>
        <end position="156"/>
    </location>
</feature>
<sequence>MSLIMTSMWLFSLIFIFLDHPLSLGLILLLQSICTSLLMGLISLNFWYSYMIFLIMVGGMLVLFLYMTSIASNEKFFFSMKLFYLSIMFMFILILIYYLNKHLLMLNINNIFSTYLMNKSNFFLSMNKYFIYPMNMTYMILIIYLFITLIAVVKITSINHGPLRQMH</sequence>
<keyword evidence="10 16" id="KW-1133">Transmembrane helix</keyword>
<comment type="similarity">
    <text evidence="2">Belongs to the complex I subunit 6 family.</text>
</comment>
<evidence type="ECO:0000256" key="15">
    <source>
        <dbReference type="ARBA" id="ARBA00049551"/>
    </source>
</evidence>